<evidence type="ECO:0000256" key="2">
    <source>
        <dbReference type="PROSITE-ProRule" id="PRU00497"/>
    </source>
</evidence>
<reference evidence="5 6" key="1">
    <citation type="submission" date="2019-07" db="EMBL/GenBank/DDBJ databases">
        <title>Draft genome assembly of a fouling barnacle, Amphibalanus amphitrite (Darwin, 1854): The first reference genome for Thecostraca.</title>
        <authorList>
            <person name="Kim W."/>
        </authorList>
    </citation>
    <scope>NUCLEOTIDE SEQUENCE [LARGE SCALE GENOMIC DNA]</scope>
    <source>
        <strain evidence="5">SNU_AA5</strain>
        <tissue evidence="5">Soma without cirri and trophi</tissue>
    </source>
</reference>
<gene>
    <name evidence="5" type="primary">CUD1_15</name>
    <name evidence="5" type="ORF">FJT64_002093</name>
</gene>
<accession>A0A6A4X2R7</accession>
<keyword evidence="4" id="KW-0732">Signal</keyword>
<organism evidence="5 6">
    <name type="scientific">Amphibalanus amphitrite</name>
    <name type="common">Striped barnacle</name>
    <name type="synonym">Balanus amphitrite</name>
    <dbReference type="NCBI Taxonomy" id="1232801"/>
    <lineage>
        <taxon>Eukaryota</taxon>
        <taxon>Metazoa</taxon>
        <taxon>Ecdysozoa</taxon>
        <taxon>Arthropoda</taxon>
        <taxon>Crustacea</taxon>
        <taxon>Multicrustacea</taxon>
        <taxon>Cirripedia</taxon>
        <taxon>Thoracica</taxon>
        <taxon>Thoracicalcarea</taxon>
        <taxon>Balanomorpha</taxon>
        <taxon>Balanoidea</taxon>
        <taxon>Balanidae</taxon>
        <taxon>Amphibalaninae</taxon>
        <taxon>Amphibalanus</taxon>
    </lineage>
</organism>
<dbReference type="PANTHER" id="PTHR10380:SF173">
    <property type="entry name" value="CUTICULAR PROTEIN 47EF, ISOFORM C-RELATED"/>
    <property type="match status" value="1"/>
</dbReference>
<evidence type="ECO:0000256" key="1">
    <source>
        <dbReference type="ARBA" id="ARBA00022460"/>
    </source>
</evidence>
<dbReference type="Pfam" id="PF00379">
    <property type="entry name" value="Chitin_bind_4"/>
    <property type="match status" value="1"/>
</dbReference>
<evidence type="ECO:0000256" key="4">
    <source>
        <dbReference type="SAM" id="SignalP"/>
    </source>
</evidence>
<dbReference type="InterPro" id="IPR031311">
    <property type="entry name" value="CHIT_BIND_RR_consensus"/>
</dbReference>
<feature type="region of interest" description="Disordered" evidence="3">
    <location>
        <begin position="136"/>
        <end position="157"/>
    </location>
</feature>
<feature type="chain" id="PRO_5025417202" evidence="4">
    <location>
        <begin position="25"/>
        <end position="218"/>
    </location>
</feature>
<feature type="compositionally biased region" description="Pro residues" evidence="3">
    <location>
        <begin position="146"/>
        <end position="156"/>
    </location>
</feature>
<dbReference type="OrthoDB" id="6378023at2759"/>
<dbReference type="InterPro" id="IPR000618">
    <property type="entry name" value="Insect_cuticle"/>
</dbReference>
<dbReference type="Proteomes" id="UP000440578">
    <property type="component" value="Unassembled WGS sequence"/>
</dbReference>
<dbReference type="GO" id="GO:0008010">
    <property type="term" value="F:structural constituent of chitin-based larval cuticle"/>
    <property type="evidence" value="ECO:0007669"/>
    <property type="project" value="TreeGrafter"/>
</dbReference>
<evidence type="ECO:0000256" key="3">
    <source>
        <dbReference type="SAM" id="MobiDB-lite"/>
    </source>
</evidence>
<feature type="signal peptide" evidence="4">
    <location>
        <begin position="1"/>
        <end position="24"/>
    </location>
</feature>
<keyword evidence="1 2" id="KW-0193">Cuticle</keyword>
<evidence type="ECO:0000313" key="6">
    <source>
        <dbReference type="Proteomes" id="UP000440578"/>
    </source>
</evidence>
<proteinExistence type="predicted"/>
<comment type="caution">
    <text evidence="5">The sequence shown here is derived from an EMBL/GenBank/DDBJ whole genome shotgun (WGS) entry which is preliminary data.</text>
</comment>
<protein>
    <submittedName>
        <fullName evidence="5">Endocuticle structural glycoprotein SgAbd-1</fullName>
    </submittedName>
</protein>
<sequence length="218" mass="21662">MTFAYCHKCAAFAIVADACLQVLALSVLAVAAAAPQGYGAPPQGYGAPVGGAAASQLPVYGASQGSAGAQSQDAQARTISEENINNGDGTYRFSFETDNGILREEEGDGTQVRGSYSYTADDGTPVEITFVADENGFQPEGDALPTPVPTEYPTPEVPATEAAAGSYSAPAAAAASYSAPAAAAASYSAPSAAAASYSAPSAAVASYSAPSRSYGGAF</sequence>
<keyword evidence="6" id="KW-1185">Reference proteome</keyword>
<dbReference type="PROSITE" id="PS51155">
    <property type="entry name" value="CHIT_BIND_RR_2"/>
    <property type="match status" value="1"/>
</dbReference>
<dbReference type="EMBL" id="VIIS01000425">
    <property type="protein sequence ID" value="KAF0309208.1"/>
    <property type="molecule type" value="Genomic_DNA"/>
</dbReference>
<dbReference type="GO" id="GO:0062129">
    <property type="term" value="C:chitin-based extracellular matrix"/>
    <property type="evidence" value="ECO:0007669"/>
    <property type="project" value="TreeGrafter"/>
</dbReference>
<evidence type="ECO:0000313" key="5">
    <source>
        <dbReference type="EMBL" id="KAF0309208.1"/>
    </source>
</evidence>
<dbReference type="PROSITE" id="PS00233">
    <property type="entry name" value="CHIT_BIND_RR_1"/>
    <property type="match status" value="1"/>
</dbReference>
<dbReference type="PANTHER" id="PTHR10380">
    <property type="entry name" value="CUTICLE PROTEIN"/>
    <property type="match status" value="1"/>
</dbReference>
<name>A0A6A4X2R7_AMPAM</name>
<dbReference type="AlphaFoldDB" id="A0A6A4X2R7"/>
<dbReference type="PRINTS" id="PR00947">
    <property type="entry name" value="CUTICLE"/>
</dbReference>
<dbReference type="InterPro" id="IPR050468">
    <property type="entry name" value="Cuticle_Struct_Prot"/>
</dbReference>